<dbReference type="KEGG" id="sla:SERLADRAFT_475746"/>
<reference evidence="1" key="1">
    <citation type="submission" date="2011-04" db="EMBL/GenBank/DDBJ databases">
        <title>Evolution of plant cell wall degrading machinery underlies the functional diversity of forest fungi.</title>
        <authorList>
            <consortium name="US DOE Joint Genome Institute (JGI-PGF)"/>
            <person name="Eastwood D.C."/>
            <person name="Floudas D."/>
            <person name="Binder M."/>
            <person name="Majcherczyk A."/>
            <person name="Schneider P."/>
            <person name="Aerts A."/>
            <person name="Asiegbu F.O."/>
            <person name="Baker S.E."/>
            <person name="Barry K."/>
            <person name="Bendiksby M."/>
            <person name="Blumentritt M."/>
            <person name="Coutinho P.M."/>
            <person name="Cullen D."/>
            <person name="Cullen D."/>
            <person name="Gathman A."/>
            <person name="Goodell B."/>
            <person name="Henrissat B."/>
            <person name="Ihrmark K."/>
            <person name="Kauserud H."/>
            <person name="Kohler A."/>
            <person name="LaButti K."/>
            <person name="Lapidus A."/>
            <person name="Lavin J.L."/>
            <person name="Lee Y.-H."/>
            <person name="Lindquist E."/>
            <person name="Lilly W."/>
            <person name="Lucas S."/>
            <person name="Morin E."/>
            <person name="Murat C."/>
            <person name="Oguiza J.A."/>
            <person name="Park J."/>
            <person name="Pisabarro A.G."/>
            <person name="Riley R."/>
            <person name="Rosling A."/>
            <person name="Salamov A."/>
            <person name="Schmidt O."/>
            <person name="Schmutz J."/>
            <person name="Skrede I."/>
            <person name="Stenlid J."/>
            <person name="Wiebenga A."/>
            <person name="Xie X."/>
            <person name="Kues U."/>
            <person name="Hibbett D.S."/>
            <person name="Hoffmeister D."/>
            <person name="Hogberg N."/>
            <person name="Martin F."/>
            <person name="Grigoriev I.V."/>
            <person name="Watkinson S.C."/>
        </authorList>
    </citation>
    <scope>NUCLEOTIDE SEQUENCE</scope>
    <source>
        <strain evidence="1">S7.9</strain>
    </source>
</reference>
<protein>
    <submittedName>
        <fullName evidence="1">Uncharacterized protein</fullName>
    </submittedName>
</protein>
<gene>
    <name evidence="1" type="ORF">SERLADRAFT_475746</name>
</gene>
<dbReference type="HOGENOM" id="CLU_3088710_0_0_1"/>
<dbReference type="EMBL" id="GL945439">
    <property type="protein sequence ID" value="EGO21067.1"/>
    <property type="molecule type" value="Genomic_DNA"/>
</dbReference>
<organism>
    <name type="scientific">Serpula lacrymans var. lacrymans (strain S7.9)</name>
    <name type="common">Dry rot fungus</name>
    <dbReference type="NCBI Taxonomy" id="578457"/>
    <lineage>
        <taxon>Eukaryota</taxon>
        <taxon>Fungi</taxon>
        <taxon>Dikarya</taxon>
        <taxon>Basidiomycota</taxon>
        <taxon>Agaricomycotina</taxon>
        <taxon>Agaricomycetes</taxon>
        <taxon>Agaricomycetidae</taxon>
        <taxon>Boletales</taxon>
        <taxon>Coniophorineae</taxon>
        <taxon>Serpulaceae</taxon>
        <taxon>Serpula</taxon>
    </lineage>
</organism>
<dbReference type="AlphaFoldDB" id="F8P6K1"/>
<dbReference type="Proteomes" id="UP000008064">
    <property type="component" value="Unassembled WGS sequence"/>
</dbReference>
<accession>F8P6K1</accession>
<proteinExistence type="predicted"/>
<sequence>MKKRENYPMTADRVVRIRRACCEKRVGLLHKDFISSASQRQMTGNVFLAKDI</sequence>
<dbReference type="RefSeq" id="XP_007322024.1">
    <property type="nucleotide sequence ID" value="XM_007321962.1"/>
</dbReference>
<dbReference type="GeneID" id="18820686"/>
<evidence type="ECO:0000313" key="1">
    <source>
        <dbReference type="EMBL" id="EGO21067.1"/>
    </source>
</evidence>
<name>F8P6K1_SERL9</name>